<dbReference type="Proteomes" id="UP000216802">
    <property type="component" value="Unassembled WGS sequence"/>
</dbReference>
<dbReference type="EMBL" id="PUFL01000013">
    <property type="protein sequence ID" value="TDG94687.1"/>
    <property type="molecule type" value="Genomic_DNA"/>
</dbReference>
<reference evidence="3 6" key="3">
    <citation type="journal article" date="2019" name="Appl. Microbiol. Biotechnol.">
        <title>Uncovering carbohydrate metabolism through a genotype-phenotype association study of 56 lactic acid bacteria genomes.</title>
        <authorList>
            <person name="Buron-Moles G."/>
            <person name="Chailyan A."/>
            <person name="Dolejs I."/>
            <person name="Forster J."/>
            <person name="Miks M.H."/>
        </authorList>
    </citation>
    <scope>NUCLEOTIDE SEQUENCE [LARGE SCALE GENOMIC DNA]</scope>
    <source>
        <strain evidence="3 6">DSM 10551</strain>
    </source>
</reference>
<evidence type="ECO:0000313" key="1">
    <source>
        <dbReference type="EMBL" id="GAW72295.1"/>
    </source>
</evidence>
<reference evidence="1 4" key="1">
    <citation type="journal article" date="2017" name="Biosci Microbiota Food Health">
        <title>Genomic characterization reconfirms the taxonomic status of Lactobacillus parakefiri.</title>
        <authorList>
            <person name="Tanizawa Y."/>
            <person name="Kobayashi H."/>
            <person name="Kaminuma E."/>
            <person name="Sakamoto M."/>
            <person name="Ohkuma M."/>
            <person name="Nakamura Y."/>
            <person name="Arita M."/>
            <person name="Tohno M."/>
        </authorList>
    </citation>
    <scope>NUCLEOTIDE SEQUENCE [LARGE SCALE GENOMIC DNA]</scope>
    <source>
        <strain evidence="1 4">JCM 8573</strain>
    </source>
</reference>
<dbReference type="EMBL" id="NCXI01000007">
    <property type="protein sequence ID" value="PAK87249.1"/>
    <property type="molecule type" value="Genomic_DNA"/>
</dbReference>
<organism evidence="2 5">
    <name type="scientific">Lentilactobacillus parakefiri</name>
    <dbReference type="NCBI Taxonomy" id="152332"/>
    <lineage>
        <taxon>Bacteria</taxon>
        <taxon>Bacillati</taxon>
        <taxon>Bacillota</taxon>
        <taxon>Bacilli</taxon>
        <taxon>Lactobacillales</taxon>
        <taxon>Lactobacillaceae</taxon>
        <taxon>Lentilactobacillus</taxon>
    </lineage>
</organism>
<dbReference type="AlphaFoldDB" id="A0A269YPB4"/>
<gene>
    <name evidence="2" type="ORF">B8W98_01895</name>
    <name evidence="3" type="ORF">C5L28_000972</name>
    <name evidence="1" type="ORF">LPKJCM_01408</name>
</gene>
<accession>A0A269YPB4</accession>
<proteinExistence type="predicted"/>
<evidence type="ECO:0000313" key="3">
    <source>
        <dbReference type="EMBL" id="TDG94687.1"/>
    </source>
</evidence>
<reference evidence="2 5" key="2">
    <citation type="submission" date="2017-04" db="EMBL/GenBank/DDBJ databases">
        <title>Kefir bacterial isolates.</title>
        <authorList>
            <person name="Kim Y."/>
            <person name="Blasche S."/>
            <person name="Patil K.R."/>
        </authorList>
    </citation>
    <scope>NUCLEOTIDE SEQUENCE [LARGE SCALE GENOMIC DNA]</scope>
    <source>
        <strain evidence="2 5">OG2</strain>
    </source>
</reference>
<dbReference type="Proteomes" id="UP000214739">
    <property type="component" value="Unassembled WGS sequence"/>
</dbReference>
<evidence type="ECO:0000313" key="2">
    <source>
        <dbReference type="EMBL" id="PAK87249.1"/>
    </source>
</evidence>
<sequence>MSESTIMIATNLNDVFLPTTCWTLYLESADAFKKRVNYEIVISINVQSYLLDINKNSFMKESSKYLQKLPLVTFII</sequence>
<name>A0A269YPB4_9LACO</name>
<evidence type="ECO:0000313" key="6">
    <source>
        <dbReference type="Proteomes" id="UP000294668"/>
    </source>
</evidence>
<keyword evidence="6" id="KW-1185">Reference proteome</keyword>
<comment type="caution">
    <text evidence="2">The sequence shown here is derived from an EMBL/GenBank/DDBJ whole genome shotgun (WGS) entry which is preliminary data.</text>
</comment>
<protein>
    <submittedName>
        <fullName evidence="2">Uncharacterized protein</fullName>
    </submittedName>
</protein>
<evidence type="ECO:0000313" key="5">
    <source>
        <dbReference type="Proteomes" id="UP000216802"/>
    </source>
</evidence>
<dbReference type="Proteomes" id="UP000294668">
    <property type="component" value="Unassembled WGS sequence"/>
</dbReference>
<dbReference type="EMBL" id="BDGB01000065">
    <property type="protein sequence ID" value="GAW72295.1"/>
    <property type="molecule type" value="Genomic_DNA"/>
</dbReference>
<evidence type="ECO:0000313" key="4">
    <source>
        <dbReference type="Proteomes" id="UP000214739"/>
    </source>
</evidence>
<reference evidence="3" key="4">
    <citation type="submission" date="2019-02" db="EMBL/GenBank/DDBJ databases">
        <authorList>
            <person name="Buron G."/>
            <person name="Chaylann A."/>
            <person name="Dolejs I."/>
            <person name="Forster J."/>
            <person name="Miks M.H."/>
        </authorList>
    </citation>
    <scope>NUCLEOTIDE SEQUENCE</scope>
    <source>
        <strain evidence="3">DSM 10551</strain>
    </source>
</reference>